<dbReference type="EMBL" id="FRAJ01000016">
    <property type="protein sequence ID" value="SHK37894.1"/>
    <property type="molecule type" value="Genomic_DNA"/>
</dbReference>
<gene>
    <name evidence="2" type="ORF">SAMN02745883_01907</name>
</gene>
<protein>
    <recommendedName>
        <fullName evidence="4">DUF3592 domain-containing protein</fullName>
    </recommendedName>
</protein>
<organism evidence="2 3">
    <name type="scientific">Caminicella sporogenes DSM 14501</name>
    <dbReference type="NCBI Taxonomy" id="1121266"/>
    <lineage>
        <taxon>Bacteria</taxon>
        <taxon>Bacillati</taxon>
        <taxon>Bacillota</taxon>
        <taxon>Clostridia</taxon>
        <taxon>Peptostreptococcales</taxon>
        <taxon>Caminicellaceae</taxon>
        <taxon>Caminicella</taxon>
    </lineage>
</organism>
<name>A0A1M6RZF7_9FIRM</name>
<evidence type="ECO:0000313" key="2">
    <source>
        <dbReference type="EMBL" id="SHK37894.1"/>
    </source>
</evidence>
<evidence type="ECO:0008006" key="4">
    <source>
        <dbReference type="Google" id="ProtNLM"/>
    </source>
</evidence>
<keyword evidence="1" id="KW-0472">Membrane</keyword>
<evidence type="ECO:0000313" key="3">
    <source>
        <dbReference type="Proteomes" id="UP000184082"/>
    </source>
</evidence>
<dbReference type="RefSeq" id="WP_072967949.1">
    <property type="nucleotide sequence ID" value="NZ_FRAJ01000016.1"/>
</dbReference>
<keyword evidence="1" id="KW-1133">Transmembrane helix</keyword>
<proteinExistence type="predicted"/>
<sequence>MRILIIAIIIFFIKYVYPKIDRYLRFRGIRWHKKIVDKIPVLICFVIIGSIFFSFFSSFIFEFIVILNPNAVRTSGIVVSVEEKGTGRTKTHISTIKFYDKDGIERIVTGTGAYSIGENVTIAYIKDKPKTAVIQSYKEIVKKLLFIIPLFLIVYSIIFPYIREKIDDYKRIKRLKKMGFK</sequence>
<feature type="transmembrane region" description="Helical" evidence="1">
    <location>
        <begin position="144"/>
        <end position="162"/>
    </location>
</feature>
<dbReference type="Proteomes" id="UP000184082">
    <property type="component" value="Unassembled WGS sequence"/>
</dbReference>
<evidence type="ECO:0000256" key="1">
    <source>
        <dbReference type="SAM" id="Phobius"/>
    </source>
</evidence>
<keyword evidence="3" id="KW-1185">Reference proteome</keyword>
<feature type="transmembrane region" description="Helical" evidence="1">
    <location>
        <begin position="42"/>
        <end position="67"/>
    </location>
</feature>
<accession>A0A1M6RZF7</accession>
<dbReference type="AlphaFoldDB" id="A0A1M6RZF7"/>
<reference evidence="2 3" key="1">
    <citation type="submission" date="2016-11" db="EMBL/GenBank/DDBJ databases">
        <authorList>
            <person name="Jaros S."/>
            <person name="Januszkiewicz K."/>
            <person name="Wedrychowicz H."/>
        </authorList>
    </citation>
    <scope>NUCLEOTIDE SEQUENCE [LARGE SCALE GENOMIC DNA]</scope>
    <source>
        <strain evidence="2 3">DSM 14501</strain>
    </source>
</reference>
<keyword evidence="1" id="KW-0812">Transmembrane</keyword>